<protein>
    <submittedName>
        <fullName evidence="4">NAD(P)-dependent dehydrogenase (Short-subunit alcohol dehydrogenase family)</fullName>
    </submittedName>
</protein>
<dbReference type="Pfam" id="PF13561">
    <property type="entry name" value="adh_short_C2"/>
    <property type="match status" value="1"/>
</dbReference>
<organism evidence="4 5">
    <name type="scientific">Aminobacter carboxidus</name>
    <dbReference type="NCBI Taxonomy" id="376165"/>
    <lineage>
        <taxon>Bacteria</taxon>
        <taxon>Pseudomonadati</taxon>
        <taxon>Pseudomonadota</taxon>
        <taxon>Alphaproteobacteria</taxon>
        <taxon>Hyphomicrobiales</taxon>
        <taxon>Phyllobacteriaceae</taxon>
        <taxon>Aminobacter</taxon>
    </lineage>
</organism>
<dbReference type="InterPro" id="IPR002347">
    <property type="entry name" value="SDR_fam"/>
</dbReference>
<dbReference type="PRINTS" id="PR00080">
    <property type="entry name" value="SDRFAMILY"/>
</dbReference>
<dbReference type="InterPro" id="IPR020904">
    <property type="entry name" value="Sc_DH/Rdtase_CS"/>
</dbReference>
<comment type="caution">
    <text evidence="4">The sequence shown here is derived from an EMBL/GenBank/DDBJ whole genome shotgun (WGS) entry which is preliminary data.</text>
</comment>
<dbReference type="SUPFAM" id="SSF51735">
    <property type="entry name" value="NAD(P)-binding Rossmann-fold domains"/>
    <property type="match status" value="1"/>
</dbReference>
<dbReference type="Gene3D" id="3.40.50.720">
    <property type="entry name" value="NAD(P)-binding Rossmann-like Domain"/>
    <property type="match status" value="1"/>
</dbReference>
<feature type="domain" description="Ketoreductase" evidence="3">
    <location>
        <begin position="9"/>
        <end position="188"/>
    </location>
</feature>
<name>A0A8E1WBD3_9HYPH</name>
<dbReference type="PRINTS" id="PR00081">
    <property type="entry name" value="GDHRDH"/>
</dbReference>
<dbReference type="NCBIfam" id="NF005559">
    <property type="entry name" value="PRK07231.1"/>
    <property type="match status" value="1"/>
</dbReference>
<accession>A0A8E1WBD3</accession>
<comment type="similarity">
    <text evidence="1">Belongs to the short-chain dehydrogenases/reductases (SDR) family.</text>
</comment>
<dbReference type="EMBL" id="JACHGI010000001">
    <property type="protein sequence ID" value="MBB6465287.1"/>
    <property type="molecule type" value="Genomic_DNA"/>
</dbReference>
<dbReference type="SMART" id="SM00822">
    <property type="entry name" value="PKS_KR"/>
    <property type="match status" value="1"/>
</dbReference>
<proteinExistence type="inferred from homology"/>
<sequence>MGLKRFDNKVVLVTGAASGIGRATALRLASEGATLILADRNVEGARQVCATASRQYGVRADALAYDAADKPSARRMVDDALALHGRLDSLINNAGIYRRDHFANQTGDDWSLVFGINLESVFHIVHQALPALIASRGNVVSTASTAGLQGIAYAAAYAASKAGIIAMTKSLATEYAPKGVRFNAICPGRVRTEIGTGLQPIEDQDHDIMVKPPKLAGKESGEPEDIASAFAYLASDEASFVTGAVLVVDGAQTVG</sequence>
<gene>
    <name evidence="4" type="ORF">HNQ96_001134</name>
</gene>
<dbReference type="InterPro" id="IPR057326">
    <property type="entry name" value="KR_dom"/>
</dbReference>
<dbReference type="PANTHER" id="PTHR42760">
    <property type="entry name" value="SHORT-CHAIN DEHYDROGENASES/REDUCTASES FAMILY MEMBER"/>
    <property type="match status" value="1"/>
</dbReference>
<dbReference type="PROSITE" id="PS00061">
    <property type="entry name" value="ADH_SHORT"/>
    <property type="match status" value="1"/>
</dbReference>
<reference evidence="4 5" key="1">
    <citation type="submission" date="2020-08" db="EMBL/GenBank/DDBJ databases">
        <title>Genomic Encyclopedia of Type Strains, Phase IV (KMG-IV): sequencing the most valuable type-strain genomes for metagenomic binning, comparative biology and taxonomic classification.</title>
        <authorList>
            <person name="Goeker M."/>
        </authorList>
    </citation>
    <scope>NUCLEOTIDE SEQUENCE [LARGE SCALE GENOMIC DNA]</scope>
    <source>
        <strain evidence="4 5">DSM 17454</strain>
    </source>
</reference>
<evidence type="ECO:0000313" key="4">
    <source>
        <dbReference type="EMBL" id="MBB6465287.1"/>
    </source>
</evidence>
<evidence type="ECO:0000256" key="1">
    <source>
        <dbReference type="ARBA" id="ARBA00006484"/>
    </source>
</evidence>
<dbReference type="PANTHER" id="PTHR42760:SF133">
    <property type="entry name" value="3-OXOACYL-[ACYL-CARRIER-PROTEIN] REDUCTASE"/>
    <property type="match status" value="1"/>
</dbReference>
<keyword evidence="2" id="KW-0560">Oxidoreductase</keyword>
<dbReference type="Proteomes" id="UP000532373">
    <property type="component" value="Unassembled WGS sequence"/>
</dbReference>
<dbReference type="AlphaFoldDB" id="A0A8E1WBD3"/>
<dbReference type="GO" id="GO:0016616">
    <property type="term" value="F:oxidoreductase activity, acting on the CH-OH group of donors, NAD or NADP as acceptor"/>
    <property type="evidence" value="ECO:0007669"/>
    <property type="project" value="TreeGrafter"/>
</dbReference>
<evidence type="ECO:0000256" key="2">
    <source>
        <dbReference type="ARBA" id="ARBA00023002"/>
    </source>
</evidence>
<evidence type="ECO:0000313" key="5">
    <source>
        <dbReference type="Proteomes" id="UP000532373"/>
    </source>
</evidence>
<evidence type="ECO:0000259" key="3">
    <source>
        <dbReference type="SMART" id="SM00822"/>
    </source>
</evidence>
<dbReference type="CDD" id="cd05233">
    <property type="entry name" value="SDR_c"/>
    <property type="match status" value="1"/>
</dbReference>
<dbReference type="FunFam" id="3.40.50.720:FF:000084">
    <property type="entry name" value="Short-chain dehydrogenase reductase"/>
    <property type="match status" value="1"/>
</dbReference>
<dbReference type="RefSeq" id="WP_184767765.1">
    <property type="nucleotide sequence ID" value="NZ_JACHGI010000001.1"/>
</dbReference>
<dbReference type="InterPro" id="IPR036291">
    <property type="entry name" value="NAD(P)-bd_dom_sf"/>
</dbReference>